<dbReference type="InterPro" id="IPR006553">
    <property type="entry name" value="Leu-rich_rpt_Cys-con_subtyp"/>
</dbReference>
<dbReference type="PANTHER" id="PTHR38926">
    <property type="entry name" value="F-BOX DOMAIN CONTAINING PROTEIN, EXPRESSED"/>
    <property type="match status" value="1"/>
</dbReference>
<dbReference type="InterPro" id="IPR032675">
    <property type="entry name" value="LRR_dom_sf"/>
</dbReference>
<dbReference type="SUPFAM" id="SSF52047">
    <property type="entry name" value="RNI-like"/>
    <property type="match status" value="1"/>
</dbReference>
<reference evidence="3" key="3">
    <citation type="submission" date="2025-09" db="UniProtKB">
        <authorList>
            <consortium name="Ensembl"/>
        </authorList>
    </citation>
    <scope>IDENTIFICATION</scope>
</reference>
<dbReference type="SUPFAM" id="SSF81383">
    <property type="entry name" value="F-box domain"/>
    <property type="match status" value="1"/>
</dbReference>
<organism evidence="3 4">
    <name type="scientific">Ciona savignyi</name>
    <name type="common">Pacific transparent sea squirt</name>
    <dbReference type="NCBI Taxonomy" id="51511"/>
    <lineage>
        <taxon>Eukaryota</taxon>
        <taxon>Metazoa</taxon>
        <taxon>Chordata</taxon>
        <taxon>Tunicata</taxon>
        <taxon>Ascidiacea</taxon>
        <taxon>Phlebobranchia</taxon>
        <taxon>Cionidae</taxon>
        <taxon>Ciona</taxon>
    </lineage>
</organism>
<dbReference type="OMA" id="DTIVRHM"/>
<name>H2ZE34_CIOSA</name>
<feature type="domain" description="F-box" evidence="2">
    <location>
        <begin position="62"/>
        <end position="109"/>
    </location>
</feature>
<dbReference type="CDD" id="cd22092">
    <property type="entry name" value="F-box_FBXO13"/>
    <property type="match status" value="1"/>
</dbReference>
<dbReference type="SMART" id="SM00367">
    <property type="entry name" value="LRR_CC"/>
    <property type="match status" value="4"/>
</dbReference>
<dbReference type="AlphaFoldDB" id="H2ZE34"/>
<dbReference type="Ensembl" id="ENSCSAVT00000016029.1">
    <property type="protein sequence ID" value="ENSCSAVP00000015850.1"/>
    <property type="gene ID" value="ENSCSAVG00000009319.1"/>
</dbReference>
<proteinExistence type="predicted"/>
<keyword evidence="4" id="KW-1185">Reference proteome</keyword>
<reference evidence="3" key="2">
    <citation type="submission" date="2025-08" db="UniProtKB">
        <authorList>
            <consortium name="Ensembl"/>
        </authorList>
    </citation>
    <scope>IDENTIFICATION</scope>
</reference>
<protein>
    <recommendedName>
        <fullName evidence="2">F-box domain-containing protein</fullName>
    </recommendedName>
</protein>
<dbReference type="HOGENOM" id="CLU_1017520_0_0_1"/>
<dbReference type="GeneTree" id="ENSGT00940000156973"/>
<dbReference type="PANTHER" id="PTHR38926:SF72">
    <property type="entry name" value="IM:7136021-RELATED"/>
    <property type="match status" value="1"/>
</dbReference>
<reference evidence="4" key="1">
    <citation type="submission" date="2003-08" db="EMBL/GenBank/DDBJ databases">
        <authorList>
            <person name="Birren B."/>
            <person name="Nusbaum C."/>
            <person name="Abebe A."/>
            <person name="Abouelleil A."/>
            <person name="Adekoya E."/>
            <person name="Ait-zahra M."/>
            <person name="Allen N."/>
            <person name="Allen T."/>
            <person name="An P."/>
            <person name="Anderson M."/>
            <person name="Anderson S."/>
            <person name="Arachchi H."/>
            <person name="Armbruster J."/>
            <person name="Bachantsang P."/>
            <person name="Baldwin J."/>
            <person name="Barry A."/>
            <person name="Bayul T."/>
            <person name="Blitshsteyn B."/>
            <person name="Bloom T."/>
            <person name="Blye J."/>
            <person name="Boguslavskiy L."/>
            <person name="Borowsky M."/>
            <person name="Boukhgalter B."/>
            <person name="Brunache A."/>
            <person name="Butler J."/>
            <person name="Calixte N."/>
            <person name="Calvo S."/>
            <person name="Camarata J."/>
            <person name="Campo K."/>
            <person name="Chang J."/>
            <person name="Cheshatsang Y."/>
            <person name="Citroen M."/>
            <person name="Collymore A."/>
            <person name="Considine T."/>
            <person name="Cook A."/>
            <person name="Cooke P."/>
            <person name="Corum B."/>
            <person name="Cuomo C."/>
            <person name="David R."/>
            <person name="Dawoe T."/>
            <person name="Degray S."/>
            <person name="Dodge S."/>
            <person name="Dooley K."/>
            <person name="Dorje P."/>
            <person name="Dorjee K."/>
            <person name="Dorris L."/>
            <person name="Duffey N."/>
            <person name="Dupes A."/>
            <person name="Elkins T."/>
            <person name="Engels R."/>
            <person name="Erickson J."/>
            <person name="Farina A."/>
            <person name="Faro S."/>
            <person name="Ferreira P."/>
            <person name="Fischer H."/>
            <person name="Fitzgerald M."/>
            <person name="Foley K."/>
            <person name="Gage D."/>
            <person name="Galagan J."/>
            <person name="Gearin G."/>
            <person name="Gnerre S."/>
            <person name="Gnirke A."/>
            <person name="Goyette A."/>
            <person name="Graham J."/>
            <person name="Grandbois E."/>
            <person name="Gyaltsen K."/>
            <person name="Hafez N."/>
            <person name="Hagopian D."/>
            <person name="Hagos B."/>
            <person name="Hall J."/>
            <person name="Hatcher B."/>
            <person name="Heller A."/>
            <person name="Higgins H."/>
            <person name="Honan T."/>
            <person name="Horn A."/>
            <person name="Houde N."/>
            <person name="Hughes L."/>
            <person name="Hulme W."/>
            <person name="Husby E."/>
            <person name="Iliev I."/>
            <person name="Jaffe D."/>
            <person name="Jones C."/>
            <person name="Kamal M."/>
            <person name="Kamat A."/>
            <person name="Kamvysselis M."/>
            <person name="Karlsson E."/>
            <person name="Kells C."/>
            <person name="Kieu A."/>
            <person name="Kisner P."/>
            <person name="Kodira C."/>
            <person name="Kulbokas E."/>
            <person name="Labutti K."/>
            <person name="Lama D."/>
            <person name="Landers T."/>
            <person name="Leger J."/>
            <person name="Levine S."/>
            <person name="Lewis D."/>
            <person name="Lewis T."/>
            <person name="Lindblad-toh K."/>
            <person name="Liu X."/>
            <person name="Lokyitsang T."/>
            <person name="Lokyitsang Y."/>
            <person name="Lucien O."/>
            <person name="Lui A."/>
            <person name="Ma L.J."/>
            <person name="Mabbitt R."/>
            <person name="Macdonald J."/>
            <person name="Maclean C."/>
            <person name="Major J."/>
            <person name="Manning J."/>
            <person name="Marabella R."/>
            <person name="Maru K."/>
            <person name="Matthews C."/>
            <person name="Mauceli E."/>
            <person name="Mccarthy M."/>
            <person name="Mcdonough S."/>
            <person name="Mcghee T."/>
            <person name="Meldrim J."/>
            <person name="Meneus L."/>
            <person name="Mesirov J."/>
            <person name="Mihalev A."/>
            <person name="Mihova T."/>
            <person name="Mikkelsen T."/>
            <person name="Mlenga V."/>
            <person name="Moru K."/>
            <person name="Mozes J."/>
            <person name="Mulrain L."/>
            <person name="Munson G."/>
            <person name="Naylor J."/>
            <person name="Newes C."/>
            <person name="Nguyen C."/>
            <person name="Nguyen N."/>
            <person name="Nguyen T."/>
            <person name="Nicol R."/>
            <person name="Nielsen C."/>
            <person name="Nizzari M."/>
            <person name="Norbu C."/>
            <person name="Norbu N."/>
            <person name="O'donnell P."/>
            <person name="Okoawo O."/>
            <person name="O'leary S."/>
            <person name="Omotosho B."/>
            <person name="O'neill K."/>
            <person name="Osman S."/>
            <person name="Parker S."/>
            <person name="Perrin D."/>
            <person name="Phunkhang P."/>
            <person name="Piqani B."/>
            <person name="Purcell S."/>
            <person name="Rachupka T."/>
            <person name="Ramasamy U."/>
            <person name="Rameau R."/>
            <person name="Ray V."/>
            <person name="Raymond C."/>
            <person name="Retta R."/>
            <person name="Richardson S."/>
            <person name="Rise C."/>
            <person name="Rodriguez J."/>
            <person name="Rogers J."/>
            <person name="Rogov P."/>
            <person name="Rutman M."/>
            <person name="Schupbach R."/>
            <person name="Seaman C."/>
            <person name="Settipalli S."/>
            <person name="Sharpe T."/>
            <person name="Sheridan J."/>
            <person name="Sherpa N."/>
            <person name="Shi J."/>
            <person name="Smirnov S."/>
            <person name="Smith C."/>
            <person name="Sougnez C."/>
            <person name="Spencer B."/>
            <person name="Stalker J."/>
            <person name="Stange-thomann N."/>
            <person name="Stavropoulos S."/>
            <person name="Stetson K."/>
            <person name="Stone C."/>
            <person name="Stone S."/>
            <person name="Stubbs M."/>
            <person name="Talamas J."/>
            <person name="Tchuinga P."/>
            <person name="Tenzing P."/>
            <person name="Tesfaye S."/>
            <person name="Theodore J."/>
            <person name="Thoulutsang Y."/>
            <person name="Topham K."/>
            <person name="Towey S."/>
            <person name="Tsamla T."/>
            <person name="Tsomo N."/>
            <person name="Vallee D."/>
            <person name="Vassiliev H."/>
            <person name="Venkataraman V."/>
            <person name="Vinson J."/>
            <person name="Vo A."/>
            <person name="Wade C."/>
            <person name="Wang S."/>
            <person name="Wangchuk T."/>
            <person name="Wangdi T."/>
            <person name="Whittaker C."/>
            <person name="Wilkinson J."/>
            <person name="Wu Y."/>
            <person name="Wyman D."/>
            <person name="Yadav S."/>
            <person name="Yang S."/>
            <person name="Yang X."/>
            <person name="Yeager S."/>
            <person name="Yee E."/>
            <person name="Young G."/>
            <person name="Zainoun J."/>
            <person name="Zembeck L."/>
            <person name="Zimmer A."/>
            <person name="Zody M."/>
            <person name="Lander E."/>
        </authorList>
    </citation>
    <scope>NUCLEOTIDE SEQUENCE [LARGE SCALE GENOMIC DNA]</scope>
</reference>
<keyword evidence="1" id="KW-0833">Ubl conjugation pathway</keyword>
<dbReference type="Gene3D" id="3.80.10.10">
    <property type="entry name" value="Ribonuclease Inhibitor"/>
    <property type="match status" value="1"/>
</dbReference>
<dbReference type="eggNOG" id="KOG1947">
    <property type="taxonomic scope" value="Eukaryota"/>
</dbReference>
<dbReference type="Proteomes" id="UP000007875">
    <property type="component" value="Unassembled WGS sequence"/>
</dbReference>
<dbReference type="PROSITE" id="PS50181">
    <property type="entry name" value="FBOX"/>
    <property type="match status" value="1"/>
</dbReference>
<dbReference type="InterPro" id="IPR036047">
    <property type="entry name" value="F-box-like_dom_sf"/>
</dbReference>
<dbReference type="InterPro" id="IPR001810">
    <property type="entry name" value="F-box_dom"/>
</dbReference>
<evidence type="ECO:0000313" key="3">
    <source>
        <dbReference type="Ensembl" id="ENSCSAVP00000015850.1"/>
    </source>
</evidence>
<accession>H2ZE34</accession>
<dbReference type="InParanoid" id="H2ZE34"/>
<dbReference type="Pfam" id="PF13516">
    <property type="entry name" value="LRR_6"/>
    <property type="match status" value="1"/>
</dbReference>
<evidence type="ECO:0000256" key="1">
    <source>
        <dbReference type="ARBA" id="ARBA00022786"/>
    </source>
</evidence>
<evidence type="ECO:0000259" key="2">
    <source>
        <dbReference type="PROSITE" id="PS50181"/>
    </source>
</evidence>
<dbReference type="InterPro" id="IPR001611">
    <property type="entry name" value="Leu-rich_rpt"/>
</dbReference>
<dbReference type="Pfam" id="PF12937">
    <property type="entry name" value="F-box-like"/>
    <property type="match status" value="1"/>
</dbReference>
<evidence type="ECO:0000313" key="4">
    <source>
        <dbReference type="Proteomes" id="UP000007875"/>
    </source>
</evidence>
<dbReference type="STRING" id="51511.ENSCSAVP00000015850"/>
<sequence length="308" mass="35839">MADQVFNILRWFYERFFPSHVVKWFYQRPTKPVNYGAYYDPIELHRSYLRDAEEQEIVFPAVTNINHLPYHTLLKIFSYLSMDDRLLDACLVCKYWHEICCDPSFWRVINLPRRRLITNEVLLRVVGYGREIHSIDISELHNKGLTSEAVLSVSKACPKLRKLVISNSIPRAEEKLVIQIIKNCPHLKHLGIDMLNLTDETMFAISTRLKNLEVLSVNKNYSITDDGVIAVIRRCKKIHTLGLDEIEITDRTLNELAAREVRNPTMIDLNVQFGKFTPKGIEVLGKLRNLKSLEITRCKGLMYENLPP</sequence>